<feature type="compositionally biased region" description="Basic and acidic residues" evidence="1">
    <location>
        <begin position="162"/>
        <end position="173"/>
    </location>
</feature>
<protein>
    <submittedName>
        <fullName evidence="3">Uncharacterized protein</fullName>
    </submittedName>
</protein>
<keyword evidence="4" id="KW-1185">Reference proteome</keyword>
<feature type="region of interest" description="Disordered" evidence="1">
    <location>
        <begin position="162"/>
        <end position="252"/>
    </location>
</feature>
<evidence type="ECO:0000256" key="2">
    <source>
        <dbReference type="SAM" id="Phobius"/>
    </source>
</evidence>
<dbReference type="RefSeq" id="XP_051447940.1">
    <property type="nucleotide sequence ID" value="XM_051586396.1"/>
</dbReference>
<comment type="caution">
    <text evidence="3">The sequence shown here is derived from an EMBL/GenBank/DDBJ whole genome shotgun (WGS) entry which is preliminary data.</text>
</comment>
<reference evidence="3" key="1">
    <citation type="submission" date="2021-06" db="EMBL/GenBank/DDBJ databases">
        <authorList>
            <consortium name="DOE Joint Genome Institute"/>
            <person name="Mondo S.J."/>
            <person name="Amses K.R."/>
            <person name="Simmons D.R."/>
            <person name="Longcore J.E."/>
            <person name="Seto K."/>
            <person name="Alves G.H."/>
            <person name="Bonds A.E."/>
            <person name="Quandt C.A."/>
            <person name="Davis W.J."/>
            <person name="Chang Y."/>
            <person name="Letcher P.M."/>
            <person name="Powell M.J."/>
            <person name="Kuo A."/>
            <person name="Labutti K."/>
            <person name="Pangilinan J."/>
            <person name="Andreopoulos W."/>
            <person name="Tritt A."/>
            <person name="Riley R."/>
            <person name="Hundley H."/>
            <person name="Johnson J."/>
            <person name="Lipzen A."/>
            <person name="Barry K."/>
            <person name="Berbee M.L."/>
            <person name="Buchler N.E."/>
            <person name="Grigoriev I.V."/>
            <person name="Spatafora J.W."/>
            <person name="Stajich J.E."/>
            <person name="James T.Y."/>
        </authorList>
    </citation>
    <scope>NUCLEOTIDE SEQUENCE</scope>
    <source>
        <strain evidence="3">AG</strain>
    </source>
</reference>
<organism evidence="3 4">
    <name type="scientific">Umbelopsis ramanniana AG</name>
    <dbReference type="NCBI Taxonomy" id="1314678"/>
    <lineage>
        <taxon>Eukaryota</taxon>
        <taxon>Fungi</taxon>
        <taxon>Fungi incertae sedis</taxon>
        <taxon>Mucoromycota</taxon>
        <taxon>Mucoromycotina</taxon>
        <taxon>Umbelopsidomycetes</taxon>
        <taxon>Umbelopsidales</taxon>
        <taxon>Umbelopsidaceae</taxon>
        <taxon>Umbelopsis</taxon>
    </lineage>
</organism>
<dbReference type="GeneID" id="75911744"/>
<evidence type="ECO:0000313" key="3">
    <source>
        <dbReference type="EMBL" id="KAI8582936.1"/>
    </source>
</evidence>
<feature type="compositionally biased region" description="Polar residues" evidence="1">
    <location>
        <begin position="174"/>
        <end position="184"/>
    </location>
</feature>
<keyword evidence="2" id="KW-0472">Membrane</keyword>
<dbReference type="AlphaFoldDB" id="A0AAD5EFK6"/>
<keyword evidence="2" id="KW-1133">Transmembrane helix</keyword>
<dbReference type="EMBL" id="MU620898">
    <property type="protein sequence ID" value="KAI8582936.1"/>
    <property type="molecule type" value="Genomic_DNA"/>
</dbReference>
<dbReference type="Proteomes" id="UP001206595">
    <property type="component" value="Unassembled WGS sequence"/>
</dbReference>
<evidence type="ECO:0000313" key="4">
    <source>
        <dbReference type="Proteomes" id="UP001206595"/>
    </source>
</evidence>
<name>A0AAD5EFK6_UMBRA</name>
<sequence length="252" mass="27640">MWFFVFGALFGVLSFVHIIFGISLTATVIIAGSFYICLAAIALFGLWAILRIDIKWISYYIMLSCLSTLLLIAMSVVNTCLLVVRKSQYLAQCSSDSRVTGYVGSNGQSEQDIAEDCENYFIKIAAVSIFVSLLLNIVNLAFMVKLIQYMLKARRIQDEERSHVNLQERRQSRLTEPSANSNRAPESGNLVLPSHSRSRISPAMKDTNGGLPGNNETVASSDAPETPAQPIVISTDPPQQPSSLDISGGDQQ</sequence>
<evidence type="ECO:0000256" key="1">
    <source>
        <dbReference type="SAM" id="MobiDB-lite"/>
    </source>
</evidence>
<feature type="compositionally biased region" description="Polar residues" evidence="1">
    <location>
        <begin position="241"/>
        <end position="252"/>
    </location>
</feature>
<gene>
    <name evidence="3" type="ORF">K450DRAFT_225552</name>
</gene>
<reference evidence="3" key="2">
    <citation type="journal article" date="2022" name="Proc. Natl. Acad. Sci. U.S.A.">
        <title>Diploid-dominant life cycles characterize the early evolution of Fungi.</title>
        <authorList>
            <person name="Amses K.R."/>
            <person name="Simmons D.R."/>
            <person name="Longcore J.E."/>
            <person name="Mondo S.J."/>
            <person name="Seto K."/>
            <person name="Jeronimo G.H."/>
            <person name="Bonds A.E."/>
            <person name="Quandt C.A."/>
            <person name="Davis W.J."/>
            <person name="Chang Y."/>
            <person name="Federici B.A."/>
            <person name="Kuo A."/>
            <person name="LaButti K."/>
            <person name="Pangilinan J."/>
            <person name="Andreopoulos W."/>
            <person name="Tritt A."/>
            <person name="Riley R."/>
            <person name="Hundley H."/>
            <person name="Johnson J."/>
            <person name="Lipzen A."/>
            <person name="Barry K."/>
            <person name="Lang B.F."/>
            <person name="Cuomo C.A."/>
            <person name="Buchler N.E."/>
            <person name="Grigoriev I.V."/>
            <person name="Spatafora J.W."/>
            <person name="Stajich J.E."/>
            <person name="James T.Y."/>
        </authorList>
    </citation>
    <scope>NUCLEOTIDE SEQUENCE</scope>
    <source>
        <strain evidence="3">AG</strain>
    </source>
</reference>
<proteinExistence type="predicted"/>
<feature type="transmembrane region" description="Helical" evidence="2">
    <location>
        <begin position="120"/>
        <end position="144"/>
    </location>
</feature>
<accession>A0AAD5EFK6</accession>
<feature type="transmembrane region" description="Helical" evidence="2">
    <location>
        <begin position="57"/>
        <end position="77"/>
    </location>
</feature>
<feature type="transmembrane region" description="Helical" evidence="2">
    <location>
        <begin position="28"/>
        <end position="50"/>
    </location>
</feature>
<keyword evidence="2" id="KW-0812">Transmembrane</keyword>